<sequence length="72" mass="8804">MQDIRKFGKALLYFRQQGLIDNDFYEESEEEIWNLKEELQEIKALDIRKDSRLFLENVKRLIQRNFNENPLA</sequence>
<accession>A0AAW2L7N5</accession>
<protein>
    <submittedName>
        <fullName evidence="1">Uncharacterized protein</fullName>
    </submittedName>
</protein>
<name>A0AAW2L7N5_SESRA</name>
<gene>
    <name evidence="1" type="ORF">Sradi_5412700</name>
</gene>
<reference evidence="1" key="1">
    <citation type="submission" date="2020-06" db="EMBL/GenBank/DDBJ databases">
        <authorList>
            <person name="Li T."/>
            <person name="Hu X."/>
            <person name="Zhang T."/>
            <person name="Song X."/>
            <person name="Zhang H."/>
            <person name="Dai N."/>
            <person name="Sheng W."/>
            <person name="Hou X."/>
            <person name="Wei L."/>
        </authorList>
    </citation>
    <scope>NUCLEOTIDE SEQUENCE</scope>
    <source>
        <strain evidence="1">G02</strain>
        <tissue evidence="1">Leaf</tissue>
    </source>
</reference>
<evidence type="ECO:0000313" key="1">
    <source>
        <dbReference type="EMBL" id="KAL0315345.1"/>
    </source>
</evidence>
<comment type="caution">
    <text evidence="1">The sequence shown here is derived from an EMBL/GenBank/DDBJ whole genome shotgun (WGS) entry which is preliminary data.</text>
</comment>
<dbReference type="EMBL" id="JACGWJ010000025">
    <property type="protein sequence ID" value="KAL0315345.1"/>
    <property type="molecule type" value="Genomic_DNA"/>
</dbReference>
<proteinExistence type="predicted"/>
<reference evidence="1" key="2">
    <citation type="journal article" date="2024" name="Plant">
        <title>Genomic evolution and insights into agronomic trait innovations of Sesamum species.</title>
        <authorList>
            <person name="Miao H."/>
            <person name="Wang L."/>
            <person name="Qu L."/>
            <person name="Liu H."/>
            <person name="Sun Y."/>
            <person name="Le M."/>
            <person name="Wang Q."/>
            <person name="Wei S."/>
            <person name="Zheng Y."/>
            <person name="Lin W."/>
            <person name="Duan Y."/>
            <person name="Cao H."/>
            <person name="Xiong S."/>
            <person name="Wang X."/>
            <person name="Wei L."/>
            <person name="Li C."/>
            <person name="Ma Q."/>
            <person name="Ju M."/>
            <person name="Zhao R."/>
            <person name="Li G."/>
            <person name="Mu C."/>
            <person name="Tian Q."/>
            <person name="Mei H."/>
            <person name="Zhang T."/>
            <person name="Gao T."/>
            <person name="Zhang H."/>
        </authorList>
    </citation>
    <scope>NUCLEOTIDE SEQUENCE</scope>
    <source>
        <strain evidence="1">G02</strain>
    </source>
</reference>
<dbReference type="AlphaFoldDB" id="A0AAW2L7N5"/>
<organism evidence="1">
    <name type="scientific">Sesamum radiatum</name>
    <name type="common">Black benniseed</name>
    <dbReference type="NCBI Taxonomy" id="300843"/>
    <lineage>
        <taxon>Eukaryota</taxon>
        <taxon>Viridiplantae</taxon>
        <taxon>Streptophyta</taxon>
        <taxon>Embryophyta</taxon>
        <taxon>Tracheophyta</taxon>
        <taxon>Spermatophyta</taxon>
        <taxon>Magnoliopsida</taxon>
        <taxon>eudicotyledons</taxon>
        <taxon>Gunneridae</taxon>
        <taxon>Pentapetalae</taxon>
        <taxon>asterids</taxon>
        <taxon>lamiids</taxon>
        <taxon>Lamiales</taxon>
        <taxon>Pedaliaceae</taxon>
        <taxon>Sesamum</taxon>
    </lineage>
</organism>